<dbReference type="Pfam" id="PF03179">
    <property type="entry name" value="V-ATPase_G"/>
    <property type="match status" value="1"/>
</dbReference>
<gene>
    <name evidence="8" type="primary">LOC116294531</name>
</gene>
<evidence type="ECO:0000313" key="8">
    <source>
        <dbReference type="RefSeq" id="XP_031558017.1"/>
    </source>
</evidence>
<evidence type="ECO:0000256" key="5">
    <source>
        <dbReference type="RuleBase" id="RU364019"/>
    </source>
</evidence>
<dbReference type="InParanoid" id="A0A6P8HZH9"/>
<reference evidence="8" key="1">
    <citation type="submission" date="2025-08" db="UniProtKB">
        <authorList>
            <consortium name="RefSeq"/>
        </authorList>
    </citation>
    <scope>IDENTIFICATION</scope>
    <source>
        <tissue evidence="8">Tentacle</tissue>
    </source>
</reference>
<comment type="function">
    <text evidence="5">Subunit of the V1 complex of vacuolar(H+)-ATPase (V-ATPase), a multisubunit enzyme composed of a peripheral complex (V1) that hydrolyzes ATP and a membrane integral complex (V0) that translocates protons. V-ATPase is responsible for acidifying and maintaining the pH of intracellular compartments and in some cell types, is targeted to the plasma membrane, where it is responsible for acidifying the extracellular environment.</text>
</comment>
<comment type="subunit">
    <text evidence="5">V-ATPase is a heteromultimeric enzyme made up of two complexes: the ATP-hydrolytic V1 complex and the proton translocation V0 complex.</text>
</comment>
<comment type="similarity">
    <text evidence="1 5">Belongs to the V-ATPase G subunit family.</text>
</comment>
<evidence type="ECO:0000256" key="6">
    <source>
        <dbReference type="SAM" id="Coils"/>
    </source>
</evidence>
<dbReference type="GO" id="GO:0016887">
    <property type="term" value="F:ATP hydrolysis activity"/>
    <property type="evidence" value="ECO:0007669"/>
    <property type="project" value="TreeGrafter"/>
</dbReference>
<keyword evidence="2 5" id="KW-0813">Transport</keyword>
<dbReference type="RefSeq" id="XP_031558017.1">
    <property type="nucleotide sequence ID" value="XM_031702157.1"/>
</dbReference>
<proteinExistence type="inferred from homology"/>
<feature type="coiled-coil region" evidence="6">
    <location>
        <begin position="19"/>
        <end position="57"/>
    </location>
</feature>
<dbReference type="PANTHER" id="PTHR12713">
    <property type="entry name" value="VACUOLAR ATP SYNTHASE SUBUNIT G"/>
    <property type="match status" value="1"/>
</dbReference>
<accession>A0A6P8HZH9</accession>
<dbReference type="FunCoup" id="A0A6P8HZH9">
    <property type="interactions" value="1713"/>
</dbReference>
<dbReference type="Gene3D" id="1.20.5.2950">
    <property type="match status" value="1"/>
</dbReference>
<evidence type="ECO:0000256" key="3">
    <source>
        <dbReference type="ARBA" id="ARBA00022781"/>
    </source>
</evidence>
<keyword evidence="4 5" id="KW-0406">Ion transport</keyword>
<dbReference type="NCBIfam" id="TIGR01147">
    <property type="entry name" value="V_ATP_synt_G"/>
    <property type="match status" value="1"/>
</dbReference>
<keyword evidence="3 5" id="KW-0375">Hydrogen ion transport</keyword>
<dbReference type="GO" id="GO:0000221">
    <property type="term" value="C:vacuolar proton-transporting V-type ATPase, V1 domain"/>
    <property type="evidence" value="ECO:0007669"/>
    <property type="project" value="TreeGrafter"/>
</dbReference>
<protein>
    <recommendedName>
        <fullName evidence="5">V-type proton ATPase subunit G</fullName>
    </recommendedName>
</protein>
<sequence length="116" mass="13579">MASHSQGIQQLLAAEKRAAELVSDAKKRKTKRLKQAKEEAVEEITSYRAERENQFQEYQKEHMGSKDDFQVKIDENTKVKLDVMTNDVNQNKDKVIKRILSLVYDISPELHENYRN</sequence>
<dbReference type="Proteomes" id="UP000515163">
    <property type="component" value="Unplaced"/>
</dbReference>
<keyword evidence="7" id="KW-1185">Reference proteome</keyword>
<evidence type="ECO:0000256" key="2">
    <source>
        <dbReference type="ARBA" id="ARBA00022448"/>
    </source>
</evidence>
<keyword evidence="6" id="KW-0175">Coiled coil</keyword>
<dbReference type="OrthoDB" id="250802at2759"/>
<dbReference type="InterPro" id="IPR005124">
    <property type="entry name" value="V-ATPase_G"/>
</dbReference>
<dbReference type="GeneID" id="116294531"/>
<evidence type="ECO:0000256" key="4">
    <source>
        <dbReference type="ARBA" id="ARBA00023065"/>
    </source>
</evidence>
<dbReference type="FunFam" id="1.20.5.2950:FF:000001">
    <property type="entry name" value="V-type proton ATPase subunit G"/>
    <property type="match status" value="1"/>
</dbReference>
<dbReference type="AlphaFoldDB" id="A0A6P8HZH9"/>
<name>A0A6P8HZH9_ACTTE</name>
<organism evidence="7 8">
    <name type="scientific">Actinia tenebrosa</name>
    <name type="common">Australian red waratah sea anemone</name>
    <dbReference type="NCBI Taxonomy" id="6105"/>
    <lineage>
        <taxon>Eukaryota</taxon>
        <taxon>Metazoa</taxon>
        <taxon>Cnidaria</taxon>
        <taxon>Anthozoa</taxon>
        <taxon>Hexacorallia</taxon>
        <taxon>Actiniaria</taxon>
        <taxon>Actiniidae</taxon>
        <taxon>Actinia</taxon>
    </lineage>
</organism>
<dbReference type="GO" id="GO:0046961">
    <property type="term" value="F:proton-transporting ATPase activity, rotational mechanism"/>
    <property type="evidence" value="ECO:0007669"/>
    <property type="project" value="InterPro"/>
</dbReference>
<evidence type="ECO:0000313" key="7">
    <source>
        <dbReference type="Proteomes" id="UP000515163"/>
    </source>
</evidence>
<dbReference type="KEGG" id="aten:116294531"/>
<evidence type="ECO:0000256" key="1">
    <source>
        <dbReference type="ARBA" id="ARBA00010066"/>
    </source>
</evidence>
<dbReference type="PANTHER" id="PTHR12713:SF11">
    <property type="entry name" value="V-TYPE PROTON ATPASE SUBUNIT G"/>
    <property type="match status" value="1"/>
</dbReference>